<keyword evidence="7" id="KW-0732">Signal</keyword>
<evidence type="ECO:0000259" key="15">
    <source>
        <dbReference type="Pfam" id="PF02563"/>
    </source>
</evidence>
<keyword evidence="11" id="KW-0472">Membrane</keyword>
<dbReference type="InterPro" id="IPR019554">
    <property type="entry name" value="Soluble_ligand-bd"/>
</dbReference>
<evidence type="ECO:0000256" key="14">
    <source>
        <dbReference type="ARBA" id="ARBA00023288"/>
    </source>
</evidence>
<evidence type="ECO:0000256" key="11">
    <source>
        <dbReference type="ARBA" id="ARBA00023136"/>
    </source>
</evidence>
<evidence type="ECO:0000313" key="19">
    <source>
        <dbReference type="Proteomes" id="UP001517376"/>
    </source>
</evidence>
<keyword evidence="3" id="KW-0813">Transport</keyword>
<dbReference type="InterPro" id="IPR049712">
    <property type="entry name" value="Poly_export"/>
</dbReference>
<dbReference type="EMBL" id="JAAATW010000001">
    <property type="protein sequence ID" value="NBE06429.1"/>
    <property type="molecule type" value="Genomic_DNA"/>
</dbReference>
<protein>
    <recommendedName>
        <fullName evidence="20">Polysaccharide export outer membrane protein</fullName>
    </recommendedName>
</protein>
<evidence type="ECO:0000256" key="6">
    <source>
        <dbReference type="ARBA" id="ARBA00022692"/>
    </source>
</evidence>
<evidence type="ECO:0000256" key="4">
    <source>
        <dbReference type="ARBA" id="ARBA00022452"/>
    </source>
</evidence>
<reference evidence="19" key="1">
    <citation type="submission" date="2020-01" db="EMBL/GenBank/DDBJ databases">
        <title>Sphingomonas sp. strain CSW-10.</title>
        <authorList>
            <person name="Chen W.-M."/>
        </authorList>
    </citation>
    <scope>NUCLEOTIDE SEQUENCE [LARGE SCALE GENOMIC DNA]</scope>
    <source>
        <strain evidence="19">CCP-1</strain>
    </source>
</reference>
<evidence type="ECO:0000256" key="8">
    <source>
        <dbReference type="ARBA" id="ARBA00023047"/>
    </source>
</evidence>
<organism evidence="18 19">
    <name type="scientific">Paragemmobacter ruber</name>
    <dbReference type="NCBI Taxonomy" id="1985673"/>
    <lineage>
        <taxon>Bacteria</taxon>
        <taxon>Pseudomonadati</taxon>
        <taxon>Pseudomonadota</taxon>
        <taxon>Alphaproteobacteria</taxon>
        <taxon>Rhodobacterales</taxon>
        <taxon>Paracoccaceae</taxon>
        <taxon>Paragemmobacter</taxon>
    </lineage>
</organism>
<keyword evidence="13" id="KW-0998">Cell outer membrane</keyword>
<comment type="similarity">
    <text evidence="2">Belongs to the BexD/CtrA/VexA family.</text>
</comment>
<dbReference type="InterPro" id="IPR003715">
    <property type="entry name" value="Poly_export_N"/>
</dbReference>
<name>A0ABW9Y1Q5_9RHOB</name>
<keyword evidence="12" id="KW-0564">Palmitate</keyword>
<dbReference type="Proteomes" id="UP001517376">
    <property type="component" value="Unassembled WGS sequence"/>
</dbReference>
<dbReference type="Pfam" id="PF22461">
    <property type="entry name" value="SLBB_2"/>
    <property type="match status" value="1"/>
</dbReference>
<keyword evidence="19" id="KW-1185">Reference proteome</keyword>
<dbReference type="PANTHER" id="PTHR33619">
    <property type="entry name" value="POLYSACCHARIDE EXPORT PROTEIN GFCE-RELATED"/>
    <property type="match status" value="1"/>
</dbReference>
<keyword evidence="5" id="KW-0762">Sugar transport</keyword>
<feature type="domain" description="Soluble ligand binding" evidence="16">
    <location>
        <begin position="155"/>
        <end position="200"/>
    </location>
</feature>
<accession>A0ABW9Y1Q5</accession>
<evidence type="ECO:0000256" key="5">
    <source>
        <dbReference type="ARBA" id="ARBA00022597"/>
    </source>
</evidence>
<keyword evidence="4" id="KW-1134">Transmembrane beta strand</keyword>
<evidence type="ECO:0000256" key="13">
    <source>
        <dbReference type="ARBA" id="ARBA00023237"/>
    </source>
</evidence>
<feature type="domain" description="Polysaccharide export protein N-terminal" evidence="15">
    <location>
        <begin position="58"/>
        <end position="146"/>
    </location>
</feature>
<proteinExistence type="inferred from homology"/>
<keyword evidence="9" id="KW-0406">Ion transport</keyword>
<dbReference type="RefSeq" id="WP_161765431.1">
    <property type="nucleotide sequence ID" value="NZ_JAAATW010000001.1"/>
</dbReference>
<dbReference type="Gene3D" id="3.30.1950.10">
    <property type="entry name" value="wza like domain"/>
    <property type="match status" value="1"/>
</dbReference>
<evidence type="ECO:0000256" key="10">
    <source>
        <dbReference type="ARBA" id="ARBA00023114"/>
    </source>
</evidence>
<evidence type="ECO:0000256" key="7">
    <source>
        <dbReference type="ARBA" id="ARBA00022729"/>
    </source>
</evidence>
<dbReference type="Gene3D" id="3.10.560.10">
    <property type="entry name" value="Outer membrane lipoprotein wza domain like"/>
    <property type="match status" value="2"/>
</dbReference>
<dbReference type="Pfam" id="PF02563">
    <property type="entry name" value="Poly_export"/>
    <property type="match status" value="1"/>
</dbReference>
<gene>
    <name evidence="18" type="ORF">GU920_02700</name>
</gene>
<comment type="caution">
    <text evidence="18">The sequence shown here is derived from an EMBL/GenBank/DDBJ whole genome shotgun (WGS) entry which is preliminary data.</text>
</comment>
<evidence type="ECO:0000256" key="2">
    <source>
        <dbReference type="ARBA" id="ARBA00009450"/>
    </source>
</evidence>
<evidence type="ECO:0000259" key="17">
    <source>
        <dbReference type="Pfam" id="PF22461"/>
    </source>
</evidence>
<evidence type="ECO:0008006" key="20">
    <source>
        <dbReference type="Google" id="ProtNLM"/>
    </source>
</evidence>
<evidence type="ECO:0000256" key="3">
    <source>
        <dbReference type="ARBA" id="ARBA00022448"/>
    </source>
</evidence>
<feature type="domain" description="SLBB" evidence="17">
    <location>
        <begin position="236"/>
        <end position="335"/>
    </location>
</feature>
<keyword evidence="8" id="KW-0625">Polysaccharide transport</keyword>
<keyword evidence="6" id="KW-0812">Transmembrane</keyword>
<dbReference type="Pfam" id="PF10531">
    <property type="entry name" value="SLBB"/>
    <property type="match status" value="1"/>
</dbReference>
<dbReference type="InterPro" id="IPR054765">
    <property type="entry name" value="SLBB_dom"/>
</dbReference>
<evidence type="ECO:0000256" key="12">
    <source>
        <dbReference type="ARBA" id="ARBA00023139"/>
    </source>
</evidence>
<evidence type="ECO:0000256" key="9">
    <source>
        <dbReference type="ARBA" id="ARBA00023065"/>
    </source>
</evidence>
<evidence type="ECO:0000256" key="1">
    <source>
        <dbReference type="ARBA" id="ARBA00004571"/>
    </source>
</evidence>
<keyword evidence="10" id="KW-0626">Porin</keyword>
<comment type="subcellular location">
    <subcellularLocation>
        <location evidence="1">Cell outer membrane</location>
        <topology evidence="1">Multi-pass membrane protein</topology>
    </subcellularLocation>
</comment>
<evidence type="ECO:0000259" key="16">
    <source>
        <dbReference type="Pfam" id="PF10531"/>
    </source>
</evidence>
<keyword evidence="14" id="KW-0449">Lipoprotein</keyword>
<sequence>MVALLAACGLPQQGPRTPAIVDGATDSRYVLIDVDAASVQRLGHPLRRGLRGLGTTAASQPSQSVGIGDVLDIRILEAGSGGLFAQANGGAGGTEFPGIVVNREGRISLPYVGSIAVSGQSPTQIEDRIVNALRGKAIEPQALVRVAATDGDMLTLAGDVTNPGPFKISLRGSRLSEAIAGAGGSRFPAHETRVSLIRDGRRADAQLDNILLDPRSDIAMQRGDLVVLTHEPPRYTLTGAVGRPGTFTLPGTEYSVLEAVAAAGGPNDNRADASGVYLFRYEPRDRLATVGKSALATGQATSAGVPTVYRFDMSKPDMQFYARSFLLADGDALYVSNAGSVQLDKILGLFDLGLTAANRVENVTQ</sequence>
<evidence type="ECO:0000313" key="18">
    <source>
        <dbReference type="EMBL" id="NBE06429.1"/>
    </source>
</evidence>
<dbReference type="PANTHER" id="PTHR33619:SF3">
    <property type="entry name" value="POLYSACCHARIDE EXPORT PROTEIN GFCE-RELATED"/>
    <property type="match status" value="1"/>
</dbReference>